<keyword evidence="4" id="KW-0274">FAD</keyword>
<comment type="caution">
    <text evidence="7">The sequence shown here is derived from an EMBL/GenBank/DDBJ whole genome shotgun (WGS) entry which is preliminary data.</text>
</comment>
<dbReference type="InterPro" id="IPR050416">
    <property type="entry name" value="FAD-linked_Oxidoreductase"/>
</dbReference>
<reference evidence="7 8" key="1">
    <citation type="submission" date="2019-10" db="EMBL/GenBank/DDBJ databases">
        <title>Actinomadura rubteroloni sp. nov. and Actinomadura macrotermitis sp. nov., isolated from the gut of fungus growing-termite Macrotermes natalensis.</title>
        <authorList>
            <person name="Benndorf R."/>
            <person name="Martin K."/>
            <person name="Kuefner M."/>
            <person name="De Beer W."/>
            <person name="Kaster A.-K."/>
            <person name="Vollmers J."/>
            <person name="Poulsen M."/>
            <person name="Beemelmanns C."/>
        </authorList>
    </citation>
    <scope>NUCLEOTIDE SEQUENCE [LARGE SCALE GENOMIC DNA]</scope>
    <source>
        <strain evidence="7 8">RB68</strain>
    </source>
</reference>
<dbReference type="InterPro" id="IPR016166">
    <property type="entry name" value="FAD-bd_PCMH"/>
</dbReference>
<dbReference type="EC" id="1.5.3.-" evidence="7"/>
<dbReference type="SUPFAM" id="SSF56176">
    <property type="entry name" value="FAD-binding/transporter-associated domain-like"/>
    <property type="match status" value="1"/>
</dbReference>
<name>A0A7K0BVH5_9ACTN</name>
<accession>A0A7K0BVH5</accession>
<dbReference type="GO" id="GO:0016491">
    <property type="term" value="F:oxidoreductase activity"/>
    <property type="evidence" value="ECO:0007669"/>
    <property type="project" value="UniProtKB-KW"/>
</dbReference>
<keyword evidence="5 7" id="KW-0560">Oxidoreductase</keyword>
<keyword evidence="3" id="KW-0285">Flavoprotein</keyword>
<dbReference type="Pfam" id="PF01565">
    <property type="entry name" value="FAD_binding_4"/>
    <property type="match status" value="1"/>
</dbReference>
<evidence type="ECO:0000256" key="3">
    <source>
        <dbReference type="ARBA" id="ARBA00022630"/>
    </source>
</evidence>
<protein>
    <submittedName>
        <fullName evidence="7">Mitomycin radical oxidase</fullName>
        <ecNumber evidence="7">1.5.3.-</ecNumber>
    </submittedName>
</protein>
<evidence type="ECO:0000313" key="7">
    <source>
        <dbReference type="EMBL" id="MQY05167.1"/>
    </source>
</evidence>
<evidence type="ECO:0000259" key="6">
    <source>
        <dbReference type="PROSITE" id="PS51387"/>
    </source>
</evidence>
<dbReference type="EMBL" id="WEGH01000002">
    <property type="protein sequence ID" value="MQY05167.1"/>
    <property type="molecule type" value="Genomic_DNA"/>
</dbReference>
<sequence length="415" mass="43447">MRILTPADPGFDQARRPWNLAVDQPVQAVAEAADAADVAAALAYARANGLAVTAQPSGHGASGDVDGVLLLRTAGLDELEIRPDERIARVGAGIQWGQVLAAAGEHGLIGLAGSSPVVSVTGYTLGGGLSWFSRKHGNACDAVRAFDVVTADGAEARITADSDPDLFWALRGGGGDFALVTAIEFELFPAPHLFGGRMLWSGDRTPEVLAAFQEITADAPEELTLWLELLHFPGAPPMVAIDATYLGEEAAARALLRPLDGIPGLISDSRARMRIADLGTITAEPTDPSPGVSRGELLSRLDAEALLSAPIAPLLSVQIRHLGGALARPSDSAAGPIAEPYALYMFGIPSAGDIAARQREMADALGDAVTGRKPYNFLAPHEPAALAFAPDTLDRLRKLKEGREIIRANHPVVSK</sequence>
<dbReference type="InterPro" id="IPR016167">
    <property type="entry name" value="FAD-bd_PCMH_sub1"/>
</dbReference>
<dbReference type="Gene3D" id="3.30.465.10">
    <property type="match status" value="1"/>
</dbReference>
<dbReference type="Gene3D" id="3.40.462.20">
    <property type="match status" value="1"/>
</dbReference>
<evidence type="ECO:0000313" key="8">
    <source>
        <dbReference type="Proteomes" id="UP000487268"/>
    </source>
</evidence>
<evidence type="ECO:0000256" key="1">
    <source>
        <dbReference type="ARBA" id="ARBA00001974"/>
    </source>
</evidence>
<dbReference type="InterPro" id="IPR006094">
    <property type="entry name" value="Oxid_FAD_bind_N"/>
</dbReference>
<dbReference type="PANTHER" id="PTHR42973">
    <property type="entry name" value="BINDING OXIDOREDUCTASE, PUTATIVE (AFU_ORTHOLOGUE AFUA_1G17690)-RELATED"/>
    <property type="match status" value="1"/>
</dbReference>
<organism evidence="7 8">
    <name type="scientific">Actinomadura macrotermitis</name>
    <dbReference type="NCBI Taxonomy" id="2585200"/>
    <lineage>
        <taxon>Bacteria</taxon>
        <taxon>Bacillati</taxon>
        <taxon>Actinomycetota</taxon>
        <taxon>Actinomycetes</taxon>
        <taxon>Streptosporangiales</taxon>
        <taxon>Thermomonosporaceae</taxon>
        <taxon>Actinomadura</taxon>
    </lineage>
</organism>
<dbReference type="PROSITE" id="PS51387">
    <property type="entry name" value="FAD_PCMH"/>
    <property type="match status" value="1"/>
</dbReference>
<comment type="cofactor">
    <cofactor evidence="1">
        <name>FAD</name>
        <dbReference type="ChEBI" id="CHEBI:57692"/>
    </cofactor>
</comment>
<comment type="similarity">
    <text evidence="2">Belongs to the oxygen-dependent FAD-linked oxidoreductase family.</text>
</comment>
<dbReference type="InterPro" id="IPR016169">
    <property type="entry name" value="FAD-bd_PCMH_sub2"/>
</dbReference>
<evidence type="ECO:0000256" key="5">
    <source>
        <dbReference type="ARBA" id="ARBA00023002"/>
    </source>
</evidence>
<dbReference type="Proteomes" id="UP000487268">
    <property type="component" value="Unassembled WGS sequence"/>
</dbReference>
<dbReference type="AlphaFoldDB" id="A0A7K0BVH5"/>
<dbReference type="PANTHER" id="PTHR42973:SF39">
    <property type="entry name" value="FAD-BINDING PCMH-TYPE DOMAIN-CONTAINING PROTEIN"/>
    <property type="match status" value="1"/>
</dbReference>
<evidence type="ECO:0000256" key="4">
    <source>
        <dbReference type="ARBA" id="ARBA00022827"/>
    </source>
</evidence>
<proteinExistence type="inferred from homology"/>
<dbReference type="RefSeq" id="WP_153533270.1">
    <property type="nucleotide sequence ID" value="NZ_WEGH01000002.1"/>
</dbReference>
<dbReference type="Gene3D" id="3.30.43.10">
    <property type="entry name" value="Uridine Diphospho-n-acetylenolpyruvylglucosamine Reductase, domain 2"/>
    <property type="match status" value="1"/>
</dbReference>
<dbReference type="OrthoDB" id="5169292at2"/>
<evidence type="ECO:0000256" key="2">
    <source>
        <dbReference type="ARBA" id="ARBA00005466"/>
    </source>
</evidence>
<dbReference type="InterPro" id="IPR036318">
    <property type="entry name" value="FAD-bd_PCMH-like_sf"/>
</dbReference>
<dbReference type="GO" id="GO:0071949">
    <property type="term" value="F:FAD binding"/>
    <property type="evidence" value="ECO:0007669"/>
    <property type="project" value="InterPro"/>
</dbReference>
<feature type="domain" description="FAD-binding PCMH-type" evidence="6">
    <location>
        <begin position="22"/>
        <end position="190"/>
    </location>
</feature>
<gene>
    <name evidence="7" type="primary">mcrA_1</name>
    <name evidence="7" type="ORF">ACRB68_32370</name>
</gene>
<keyword evidence="8" id="KW-1185">Reference proteome</keyword>